<dbReference type="InterPro" id="IPR013813">
    <property type="entry name" value="Endoribo_LPSP/chorism_mut-like"/>
</dbReference>
<protein>
    <submittedName>
        <fullName evidence="1">Enamine deaminase RidA, house cleaning of reactive enamine intermediates, YjgF/YER057c/UK114 family</fullName>
    </submittedName>
</protein>
<dbReference type="AlphaFoldDB" id="A0A1G7U954"/>
<dbReference type="Gene3D" id="3.30.1330.40">
    <property type="entry name" value="RutC-like"/>
    <property type="match status" value="1"/>
</dbReference>
<evidence type="ECO:0000313" key="2">
    <source>
        <dbReference type="Proteomes" id="UP000182894"/>
    </source>
</evidence>
<dbReference type="RefSeq" id="WP_074750414.1">
    <property type="nucleotide sequence ID" value="NZ_FNCO01000002.1"/>
</dbReference>
<dbReference type="SUPFAM" id="SSF55298">
    <property type="entry name" value="YjgF-like"/>
    <property type="match status" value="1"/>
</dbReference>
<dbReference type="PANTHER" id="PTHR43760">
    <property type="entry name" value="ENDORIBONUCLEASE-RELATED"/>
    <property type="match status" value="1"/>
</dbReference>
<evidence type="ECO:0000313" key="1">
    <source>
        <dbReference type="EMBL" id="SDG43811.1"/>
    </source>
</evidence>
<dbReference type="InterPro" id="IPR006175">
    <property type="entry name" value="YjgF/YER057c/UK114"/>
</dbReference>
<sequence>MAEDSKPQWLPLREVAEPFGSRLAALYPLMPDTFVVPAHFQLSVLDGDLLWVSGQVPRFNQDIRYTGIVGQQVSMEQAREAARLCVANFLSIVAAACDGDLGRVTQVVRITGYVRGDADFAAQSEVINAASQVLTALFGARGRHARSAIGVHSLPGGAAVEVEGVVRLKT</sequence>
<reference evidence="2" key="1">
    <citation type="submission" date="2016-10" db="EMBL/GenBank/DDBJ databases">
        <authorList>
            <person name="Varghese N."/>
            <person name="Submissions S."/>
        </authorList>
    </citation>
    <scope>NUCLEOTIDE SEQUENCE [LARGE SCALE GENOMIC DNA]</scope>
    <source>
        <strain evidence="2">ATCC 700689</strain>
    </source>
</reference>
<dbReference type="Proteomes" id="UP000182894">
    <property type="component" value="Unassembled WGS sequence"/>
</dbReference>
<proteinExistence type="predicted"/>
<dbReference type="OrthoDB" id="9806350at2"/>
<accession>A0A1G7U954</accession>
<organism evidence="1 2">
    <name type="scientific">Pseudomonas abietaniphila</name>
    <dbReference type="NCBI Taxonomy" id="89065"/>
    <lineage>
        <taxon>Bacteria</taxon>
        <taxon>Pseudomonadati</taxon>
        <taxon>Pseudomonadota</taxon>
        <taxon>Gammaproteobacteria</taxon>
        <taxon>Pseudomonadales</taxon>
        <taxon>Pseudomonadaceae</taxon>
        <taxon>Pseudomonas</taxon>
    </lineage>
</organism>
<name>A0A1G7U954_9PSED</name>
<dbReference type="EMBL" id="FNCO01000002">
    <property type="protein sequence ID" value="SDG43811.1"/>
    <property type="molecule type" value="Genomic_DNA"/>
</dbReference>
<dbReference type="CDD" id="cd02199">
    <property type="entry name" value="YjgF_YER057c_UK114_like_1"/>
    <property type="match status" value="1"/>
</dbReference>
<dbReference type="STRING" id="89065.SAMN05216605_10288"/>
<dbReference type="InterPro" id="IPR035959">
    <property type="entry name" value="RutC-like_sf"/>
</dbReference>
<gene>
    <name evidence="1" type="ORF">SAMN05216605_10288</name>
</gene>
<dbReference type="PANTHER" id="PTHR43760:SF1">
    <property type="entry name" value="ENDORIBONUCLEASE L-PSP_CHORISMATE MUTASE-LIKE DOMAIN-CONTAINING PROTEIN"/>
    <property type="match status" value="1"/>
</dbReference>
<dbReference type="Pfam" id="PF01042">
    <property type="entry name" value="Ribonuc_L-PSP"/>
    <property type="match status" value="1"/>
</dbReference>
<keyword evidence="2" id="KW-1185">Reference proteome</keyword>